<dbReference type="OMA" id="TDVACWP"/>
<keyword evidence="1" id="KW-0539">Nucleus</keyword>
<dbReference type="eggNOG" id="ENOG502RVAE">
    <property type="taxonomic scope" value="Eukaryota"/>
</dbReference>
<dbReference type="OrthoDB" id="10261408at2759"/>
<accession>N1QFJ8</accession>
<dbReference type="Proteomes" id="UP000016931">
    <property type="component" value="Unassembled WGS sequence"/>
</dbReference>
<dbReference type="PROSITE" id="PS00463">
    <property type="entry name" value="ZN2_CY6_FUNGAL_1"/>
    <property type="match status" value="1"/>
</dbReference>
<dbReference type="Gene3D" id="4.10.240.10">
    <property type="entry name" value="Zn(2)-C6 fungal-type DNA-binding domain"/>
    <property type="match status" value="1"/>
</dbReference>
<dbReference type="STRING" id="692275.N1QFJ8"/>
<dbReference type="CDD" id="cd00067">
    <property type="entry name" value="GAL4"/>
    <property type="match status" value="1"/>
</dbReference>
<dbReference type="InterPro" id="IPR053187">
    <property type="entry name" value="Notoamide_regulator"/>
</dbReference>
<dbReference type="SUPFAM" id="SSF57701">
    <property type="entry name" value="Zn2/Cys6 DNA-binding domain"/>
    <property type="match status" value="1"/>
</dbReference>
<keyword evidence="5" id="KW-1185">Reference proteome</keyword>
<dbReference type="Pfam" id="PF00172">
    <property type="entry name" value="Zn_clus"/>
    <property type="match status" value="1"/>
</dbReference>
<dbReference type="PRINTS" id="PR00755">
    <property type="entry name" value="AFLATOXINBRP"/>
</dbReference>
<dbReference type="GO" id="GO:0008270">
    <property type="term" value="F:zinc ion binding"/>
    <property type="evidence" value="ECO:0007669"/>
    <property type="project" value="InterPro"/>
</dbReference>
<proteinExistence type="predicted"/>
<evidence type="ECO:0000259" key="3">
    <source>
        <dbReference type="PROSITE" id="PS50048"/>
    </source>
</evidence>
<dbReference type="GO" id="GO:0000981">
    <property type="term" value="F:DNA-binding transcription factor activity, RNA polymerase II-specific"/>
    <property type="evidence" value="ECO:0007669"/>
    <property type="project" value="InterPro"/>
</dbReference>
<dbReference type="InterPro" id="IPR036864">
    <property type="entry name" value="Zn2-C6_fun-type_DNA-bd_sf"/>
</dbReference>
<reference evidence="4 5" key="1">
    <citation type="journal article" date="2012" name="PLoS Pathog.">
        <title>Diverse lifestyles and strategies of plant pathogenesis encoded in the genomes of eighteen Dothideomycetes fungi.</title>
        <authorList>
            <person name="Ohm R.A."/>
            <person name="Feau N."/>
            <person name="Henrissat B."/>
            <person name="Schoch C.L."/>
            <person name="Horwitz B.A."/>
            <person name="Barry K.W."/>
            <person name="Condon B.J."/>
            <person name="Copeland A.C."/>
            <person name="Dhillon B."/>
            <person name="Glaser F."/>
            <person name="Hesse C.N."/>
            <person name="Kosti I."/>
            <person name="LaButti K."/>
            <person name="Lindquist E.A."/>
            <person name="Lucas S."/>
            <person name="Salamov A.A."/>
            <person name="Bradshaw R.E."/>
            <person name="Ciuffetti L."/>
            <person name="Hamelin R.C."/>
            <person name="Kema G.H.J."/>
            <person name="Lawrence C."/>
            <person name="Scott J.A."/>
            <person name="Spatafora J.W."/>
            <person name="Turgeon B.G."/>
            <person name="de Wit P.J.G.M."/>
            <person name="Zhong S."/>
            <person name="Goodwin S.B."/>
            <person name="Grigoriev I.V."/>
        </authorList>
    </citation>
    <scope>NUCLEOTIDE SEQUENCE [LARGE SCALE GENOMIC DNA]</scope>
    <source>
        <strain evidence="4 5">SO2202</strain>
    </source>
</reference>
<feature type="domain" description="Zn(2)-C6 fungal-type" evidence="3">
    <location>
        <begin position="45"/>
        <end position="75"/>
    </location>
</feature>
<dbReference type="PROSITE" id="PS50048">
    <property type="entry name" value="ZN2_CY6_FUNGAL_2"/>
    <property type="match status" value="1"/>
</dbReference>
<dbReference type="SMART" id="SM00066">
    <property type="entry name" value="GAL4"/>
    <property type="match status" value="1"/>
</dbReference>
<feature type="compositionally biased region" description="Low complexity" evidence="2">
    <location>
        <begin position="17"/>
        <end position="29"/>
    </location>
</feature>
<dbReference type="HOGENOM" id="CLU_126704_2_1_1"/>
<evidence type="ECO:0000256" key="2">
    <source>
        <dbReference type="SAM" id="MobiDB-lite"/>
    </source>
</evidence>
<name>N1QFJ8_SPHMS</name>
<evidence type="ECO:0000256" key="1">
    <source>
        <dbReference type="ARBA" id="ARBA00023242"/>
    </source>
</evidence>
<feature type="compositionally biased region" description="Pro residues" evidence="2">
    <location>
        <begin position="1"/>
        <end position="12"/>
    </location>
</feature>
<dbReference type="InterPro" id="IPR001138">
    <property type="entry name" value="Zn2Cys6_DnaBD"/>
</dbReference>
<dbReference type="GeneID" id="27897945"/>
<protein>
    <recommendedName>
        <fullName evidence="3">Zn(2)-C6 fungal-type domain-containing protein</fullName>
    </recommendedName>
</protein>
<evidence type="ECO:0000313" key="5">
    <source>
        <dbReference type="Proteomes" id="UP000016931"/>
    </source>
</evidence>
<dbReference type="PANTHER" id="PTHR47256:SF1">
    <property type="entry name" value="ZN(II)2CYS6 TRANSCRIPTION FACTOR (EUROFUNG)"/>
    <property type="match status" value="1"/>
</dbReference>
<sequence>MADPSPPNPPITPSEASSGSQSRSSTTLRSGRDGKTAKREQVAAACLECRNKKVKCDAVRPSCGRCTQRKLQCGYDVAEPDTTKLVAARRRNEEMQEQLEGMRELYGYMAERTEEEATRILQMIRAHPDDPFAVLRAIQEADLLLLRSAGAARGGSDQNAPQ</sequence>
<evidence type="ECO:0000313" key="4">
    <source>
        <dbReference type="EMBL" id="EMF10517.1"/>
    </source>
</evidence>
<dbReference type="RefSeq" id="XP_016758638.1">
    <property type="nucleotide sequence ID" value="XM_016900808.1"/>
</dbReference>
<dbReference type="AlphaFoldDB" id="N1QFJ8"/>
<organism evidence="4 5">
    <name type="scientific">Sphaerulina musiva (strain SO2202)</name>
    <name type="common">Poplar stem canker fungus</name>
    <name type="synonym">Septoria musiva</name>
    <dbReference type="NCBI Taxonomy" id="692275"/>
    <lineage>
        <taxon>Eukaryota</taxon>
        <taxon>Fungi</taxon>
        <taxon>Dikarya</taxon>
        <taxon>Ascomycota</taxon>
        <taxon>Pezizomycotina</taxon>
        <taxon>Dothideomycetes</taxon>
        <taxon>Dothideomycetidae</taxon>
        <taxon>Mycosphaerellales</taxon>
        <taxon>Mycosphaerellaceae</taxon>
        <taxon>Sphaerulina</taxon>
    </lineage>
</organism>
<gene>
    <name evidence="4" type="ORF">SEPMUDRAFT_109817</name>
</gene>
<dbReference type="PANTHER" id="PTHR47256">
    <property type="entry name" value="ZN(II)2CYS6 TRANSCRIPTION FACTOR (EUROFUNG)-RELATED"/>
    <property type="match status" value="1"/>
</dbReference>
<dbReference type="EMBL" id="KB456267">
    <property type="protein sequence ID" value="EMF10517.1"/>
    <property type="molecule type" value="Genomic_DNA"/>
</dbReference>
<feature type="region of interest" description="Disordered" evidence="2">
    <location>
        <begin position="1"/>
        <end position="38"/>
    </location>
</feature>